<organism evidence="3 4">
    <name type="scientific">Metamycoplasma auris</name>
    <dbReference type="NCBI Taxonomy" id="51363"/>
    <lineage>
        <taxon>Bacteria</taxon>
        <taxon>Bacillati</taxon>
        <taxon>Mycoplasmatota</taxon>
        <taxon>Mycoplasmoidales</taxon>
        <taxon>Metamycoplasmataceae</taxon>
        <taxon>Metamycoplasma</taxon>
    </lineage>
</organism>
<reference evidence="3 4" key="1">
    <citation type="submission" date="2018-06" db="EMBL/GenBank/DDBJ databases">
        <title>Genomic Encyclopedia of Archaeal and Bacterial Type Strains, Phase II (KMG-II): from individual species to whole genera.</title>
        <authorList>
            <person name="Goeker M."/>
        </authorList>
    </citation>
    <scope>NUCLEOTIDE SEQUENCE [LARGE SCALE GENOMIC DNA]</scope>
    <source>
        <strain evidence="3 4">ATCC 51348</strain>
    </source>
</reference>
<evidence type="ECO:0000256" key="2">
    <source>
        <dbReference type="SAM" id="SignalP"/>
    </source>
</evidence>
<dbReference type="AlphaFoldDB" id="A0A2W7G8Q7"/>
<dbReference type="PROSITE" id="PS51257">
    <property type="entry name" value="PROKAR_LIPOPROTEIN"/>
    <property type="match status" value="1"/>
</dbReference>
<evidence type="ECO:0000256" key="1">
    <source>
        <dbReference type="SAM" id="MobiDB-lite"/>
    </source>
</evidence>
<feature type="chain" id="PRO_5015856916" description="Lipoprotein" evidence="2">
    <location>
        <begin position="25"/>
        <end position="234"/>
    </location>
</feature>
<evidence type="ECO:0000313" key="3">
    <source>
        <dbReference type="EMBL" id="PZW01441.1"/>
    </source>
</evidence>
<dbReference type="OrthoDB" id="398025at2"/>
<evidence type="ECO:0008006" key="5">
    <source>
        <dbReference type="Google" id="ProtNLM"/>
    </source>
</evidence>
<proteinExistence type="predicted"/>
<dbReference type="EMBL" id="QKUB01000002">
    <property type="protein sequence ID" value="PZW01441.1"/>
    <property type="molecule type" value="Genomic_DNA"/>
</dbReference>
<comment type="caution">
    <text evidence="3">The sequence shown here is derived from an EMBL/GenBank/DDBJ whole genome shotgun (WGS) entry which is preliminary data.</text>
</comment>
<keyword evidence="4" id="KW-1185">Reference proteome</keyword>
<dbReference type="Proteomes" id="UP000249646">
    <property type="component" value="Unassembled WGS sequence"/>
</dbReference>
<gene>
    <name evidence="3" type="ORF">BCF89_10265</name>
</gene>
<protein>
    <recommendedName>
        <fullName evidence="5">Lipoprotein</fullName>
    </recommendedName>
</protein>
<evidence type="ECO:0000313" key="4">
    <source>
        <dbReference type="Proteomes" id="UP000249646"/>
    </source>
</evidence>
<accession>A0A2W7G8Q7</accession>
<keyword evidence="2" id="KW-0732">Signal</keyword>
<feature type="signal peptide" evidence="2">
    <location>
        <begin position="1"/>
        <end position="24"/>
    </location>
</feature>
<dbReference type="RefSeq" id="WP_111518240.1">
    <property type="nucleotide sequence ID" value="NZ_QKUB01000002.1"/>
</dbReference>
<sequence length="234" mass="27185">MNRNLRSILYMIPSLSLLGLPLVAASCNKDQSKDNNLSFLEKIKSLRVNIEEIIKYEKDAFEKENATNLLDQIKSLEKEDAKKINDQKLDELLTKIKSAISEFNNRNFLGNNILKINRIVKNKTNIESDKVVEELKKAKDWNELKKVFDKYSIEFKLLEEDSIHDIKVASESHAHPHEGIIHLTIEFGNNKGKKQYELVGFKIELDKEDRNDHKKEDEHNETKPNSHMTSLKDN</sequence>
<feature type="region of interest" description="Disordered" evidence="1">
    <location>
        <begin position="209"/>
        <end position="234"/>
    </location>
</feature>
<name>A0A2W7G8Q7_9BACT</name>